<sequence>MRTRLHHAARPEMLKVARWYENQRTGLGSHFVGAMNQAMASIHEHPDRWPLWPGLRHTPPIRRFLIPEYPFALPYLVRDEDVVVLAIAHLRRRPDYWLPRARSRL</sequence>
<protein>
    <recommendedName>
        <fullName evidence="4">Type II toxin-antitoxin system RelE/ParE family toxin</fullName>
    </recommendedName>
</protein>
<name>A0A3A8R0L5_9BACT</name>
<dbReference type="EMBL" id="RAWK01000014">
    <property type="protein sequence ID" value="RKH73571.1"/>
    <property type="molecule type" value="Genomic_DNA"/>
</dbReference>
<evidence type="ECO:0000256" key="1">
    <source>
        <dbReference type="ARBA" id="ARBA00022649"/>
    </source>
</evidence>
<evidence type="ECO:0000313" key="2">
    <source>
        <dbReference type="EMBL" id="RKH73571.1"/>
    </source>
</evidence>
<reference evidence="3" key="1">
    <citation type="submission" date="2018-09" db="EMBL/GenBank/DDBJ databases">
        <authorList>
            <person name="Livingstone P.G."/>
            <person name="Whitworth D.E."/>
        </authorList>
    </citation>
    <scope>NUCLEOTIDE SEQUENCE [LARGE SCALE GENOMIC DNA]</scope>
    <source>
        <strain evidence="3">AB050A</strain>
    </source>
</reference>
<organism evidence="2 3">
    <name type="scientific">Corallococcus aberystwythensis</name>
    <dbReference type="NCBI Taxonomy" id="2316722"/>
    <lineage>
        <taxon>Bacteria</taxon>
        <taxon>Pseudomonadati</taxon>
        <taxon>Myxococcota</taxon>
        <taxon>Myxococcia</taxon>
        <taxon>Myxococcales</taxon>
        <taxon>Cystobacterineae</taxon>
        <taxon>Myxococcaceae</taxon>
        <taxon>Corallococcus</taxon>
    </lineage>
</organism>
<dbReference type="AlphaFoldDB" id="A0A3A8R0L5"/>
<dbReference type="InterPro" id="IPR035093">
    <property type="entry name" value="RelE/ParE_toxin_dom_sf"/>
</dbReference>
<keyword evidence="3" id="KW-1185">Reference proteome</keyword>
<gene>
    <name evidence="2" type="ORF">D7W81_03775</name>
</gene>
<keyword evidence="1" id="KW-1277">Toxin-antitoxin system</keyword>
<proteinExistence type="predicted"/>
<dbReference type="RefSeq" id="WP_120553931.1">
    <property type="nucleotide sequence ID" value="NZ_RAWK01000014.1"/>
</dbReference>
<comment type="caution">
    <text evidence="2">The sequence shown here is derived from an EMBL/GenBank/DDBJ whole genome shotgun (WGS) entry which is preliminary data.</text>
</comment>
<accession>A0A3A8R0L5</accession>
<dbReference type="Gene3D" id="3.30.2310.20">
    <property type="entry name" value="RelE-like"/>
    <property type="match status" value="1"/>
</dbReference>
<evidence type="ECO:0008006" key="4">
    <source>
        <dbReference type="Google" id="ProtNLM"/>
    </source>
</evidence>
<evidence type="ECO:0000313" key="3">
    <source>
        <dbReference type="Proteomes" id="UP000267003"/>
    </source>
</evidence>
<dbReference type="Pfam" id="PF05016">
    <property type="entry name" value="ParE_toxin"/>
    <property type="match status" value="1"/>
</dbReference>
<dbReference type="InterPro" id="IPR007712">
    <property type="entry name" value="RelE/ParE_toxin"/>
</dbReference>
<dbReference type="OrthoDB" id="278204at2"/>
<dbReference type="Proteomes" id="UP000267003">
    <property type="component" value="Unassembled WGS sequence"/>
</dbReference>